<reference evidence="18 19" key="1">
    <citation type="submission" date="2021-06" db="EMBL/GenBank/DDBJ databases">
        <authorList>
            <person name="Palmer J.M."/>
        </authorList>
    </citation>
    <scope>NUCLEOTIDE SEQUENCE [LARGE SCALE GENOMIC DNA]</scope>
    <source>
        <strain evidence="18 19">MEX-2019</strain>
        <tissue evidence="18">Muscle</tissue>
    </source>
</reference>
<keyword evidence="5" id="KW-0479">Metal-binding</keyword>
<feature type="compositionally biased region" description="Polar residues" evidence="15">
    <location>
        <begin position="145"/>
        <end position="155"/>
    </location>
</feature>
<name>A0AAV9QXC3_9TELE</name>
<evidence type="ECO:0000256" key="2">
    <source>
        <dbReference type="ARBA" id="ARBA00004123"/>
    </source>
</evidence>
<comment type="subcellular location">
    <subcellularLocation>
        <location evidence="2">Nucleus</location>
    </subcellularLocation>
</comment>
<dbReference type="GO" id="GO:0005634">
    <property type="term" value="C:nucleus"/>
    <property type="evidence" value="ECO:0007669"/>
    <property type="project" value="UniProtKB-SubCell"/>
</dbReference>
<dbReference type="SUPFAM" id="SSF54695">
    <property type="entry name" value="POZ domain"/>
    <property type="match status" value="1"/>
</dbReference>
<feature type="region of interest" description="Disordered" evidence="15">
    <location>
        <begin position="769"/>
        <end position="809"/>
    </location>
</feature>
<keyword evidence="9" id="KW-0832">Ubl conjugation</keyword>
<dbReference type="PANTHER" id="PTHR24394">
    <property type="entry name" value="ZINC FINGER PROTEIN"/>
    <property type="match status" value="1"/>
</dbReference>
<evidence type="ECO:0000256" key="1">
    <source>
        <dbReference type="ARBA" id="ARBA00003767"/>
    </source>
</evidence>
<evidence type="ECO:0000256" key="6">
    <source>
        <dbReference type="ARBA" id="ARBA00022737"/>
    </source>
</evidence>
<dbReference type="FunFam" id="3.30.160.60:FF:000645">
    <property type="entry name" value="Zinc finger and BTB domain containing 40"/>
    <property type="match status" value="2"/>
</dbReference>
<feature type="domain" description="C2H2-type" evidence="17">
    <location>
        <begin position="469"/>
        <end position="496"/>
    </location>
</feature>
<dbReference type="Pfam" id="PF00651">
    <property type="entry name" value="BTB"/>
    <property type="match status" value="1"/>
</dbReference>
<keyword evidence="19" id="KW-1185">Reference proteome</keyword>
<dbReference type="InterPro" id="IPR013087">
    <property type="entry name" value="Znf_C2H2_type"/>
</dbReference>
<keyword evidence="4" id="KW-1017">Isopeptide bond</keyword>
<evidence type="ECO:0000256" key="8">
    <source>
        <dbReference type="ARBA" id="ARBA00022833"/>
    </source>
</evidence>
<proteinExistence type="inferred from homology"/>
<protein>
    <recommendedName>
        <fullName evidence="20">Zinc finger and BTB domain-containing protein 40</fullName>
    </recommendedName>
</protein>
<keyword evidence="12" id="KW-0804">Transcription</keyword>
<keyword evidence="7 14" id="KW-0863">Zinc-finger</keyword>
<sequence length="884" mass="98303">MMELPNFSRQLMQQLWNLRKEGLFCDCTILVGGNPHRAHKVVLAASSMLFRSLLDGPDTISIDTTVVSSQEFGSLLEMLYTGRLPLGKHNASRIVAAADSLQMFDVAVGFKKVLTTLVSQKAAVLSHPRQTTSQDEASKARSENPEGSASPNKDNSASEKMETTAELQNKCCHDNKRDAEELIFKRACEELSYPLEPEKAKAAMSAVEENRTSVTELSGGPASQLLQHSSQVVELLGNMPSVLELLSQAAQSSLDEQDRQVVCQCYEDTVASSVLEKLIGRLRNGRISEKSFAQLVWNIQKKAPLTFPALLLPLLKHLDGNTLQSQACSEQPDDSTKEKNLEEKTDMKINEGQNDEETHANAAADSSSSVSSICKRYPCRWCKKTFNFKCRMLAHMKRCYMSQECEVPCPECPKKLPSQRALQRHRGEVHRNTARAKKRVACDICGRNFAHPSGLVYHKQAEHFEMKPFACDDCGAMFGANSSLKNHMRLHTGEKPYQCQHCDMSFSVAAALAYHTKKKHSEGKMYVCQYCKAVFAQSIELTRHVRTHTGDRPYVCRECGKGYSQASGLTVHLQTFHNLSEPHDCKKCCLSFSSLEQHQQHIQEFHPKEFHKCSTCSKVFQSAALLDKHRATHSGSKPFSCQLCNKSYQQLSGLWYHNRTNHPDVFASHTPQLKTLVQCELCFKFFPDAATLSTHQATEHQASESAVVCCLYCKAELGSGDEAQEHVCSQPISQGAGGFNCPLCSLICVSQLELQEHLLSCHMDLEPESTTAGAEGHTSTTYTVTSDGDKEDRTDPNMLSEEQSHPGAGQHVLVALSCGGESRSSDPPPRQQSALLEGETTCNEMVPTRQFRRPLHPLMHRRPPGRCRMPEHAATQTPVTYPPQ</sequence>
<gene>
    <name evidence="18" type="ORF">CRENBAI_001195</name>
</gene>
<dbReference type="PROSITE" id="PS50157">
    <property type="entry name" value="ZINC_FINGER_C2H2_2"/>
    <property type="match status" value="8"/>
</dbReference>
<comment type="similarity">
    <text evidence="3">Belongs to the krueppel C2H2-type zinc-finger protein family.</text>
</comment>
<feature type="domain" description="BTB" evidence="16">
    <location>
        <begin position="25"/>
        <end position="88"/>
    </location>
</feature>
<evidence type="ECO:0000256" key="7">
    <source>
        <dbReference type="ARBA" id="ARBA00022771"/>
    </source>
</evidence>
<feature type="compositionally biased region" description="Polar residues" evidence="15">
    <location>
        <begin position="769"/>
        <end position="786"/>
    </location>
</feature>
<dbReference type="AlphaFoldDB" id="A0AAV9QXC3"/>
<evidence type="ECO:0000256" key="4">
    <source>
        <dbReference type="ARBA" id="ARBA00022499"/>
    </source>
</evidence>
<evidence type="ECO:0000256" key="10">
    <source>
        <dbReference type="ARBA" id="ARBA00023015"/>
    </source>
</evidence>
<evidence type="ECO:0000313" key="19">
    <source>
        <dbReference type="Proteomes" id="UP001311232"/>
    </source>
</evidence>
<feature type="domain" description="C2H2-type" evidence="17">
    <location>
        <begin position="497"/>
        <end position="525"/>
    </location>
</feature>
<dbReference type="PANTHER" id="PTHR24394:SF0">
    <property type="entry name" value="ZINC FINGER AND BTB DOMAIN-CONTAINING PROTEIN 40"/>
    <property type="match status" value="1"/>
</dbReference>
<dbReference type="FunFam" id="3.30.160.60:FF:000322">
    <property type="entry name" value="GDNF-inducible zinc finger protein 1"/>
    <property type="match status" value="1"/>
</dbReference>
<feature type="compositionally biased region" description="Polar residues" evidence="15">
    <location>
        <begin position="874"/>
        <end position="884"/>
    </location>
</feature>
<keyword evidence="11" id="KW-0238">DNA-binding</keyword>
<keyword evidence="6" id="KW-0677">Repeat</keyword>
<feature type="domain" description="C2H2-type" evidence="17">
    <location>
        <begin position="554"/>
        <end position="582"/>
    </location>
</feature>
<dbReference type="Pfam" id="PF00096">
    <property type="entry name" value="zf-C2H2"/>
    <property type="match status" value="4"/>
</dbReference>
<dbReference type="FunFam" id="3.30.160.60:FF:000909">
    <property type="entry name" value="zinc finger and BTB domain-containing protein 40"/>
    <property type="match status" value="1"/>
</dbReference>
<feature type="region of interest" description="Disordered" evidence="15">
    <location>
        <begin position="846"/>
        <end position="884"/>
    </location>
</feature>
<dbReference type="InterPro" id="IPR011333">
    <property type="entry name" value="SKP1/BTB/POZ_sf"/>
</dbReference>
<dbReference type="Proteomes" id="UP001311232">
    <property type="component" value="Unassembled WGS sequence"/>
</dbReference>
<feature type="domain" description="C2H2-type" evidence="17">
    <location>
        <begin position="526"/>
        <end position="553"/>
    </location>
</feature>
<comment type="function">
    <text evidence="1">May be involved in transcriptional regulation.</text>
</comment>
<keyword evidence="8" id="KW-0862">Zinc</keyword>
<dbReference type="PROSITE" id="PS00028">
    <property type="entry name" value="ZINC_FINGER_C2H2_1"/>
    <property type="match status" value="10"/>
</dbReference>
<dbReference type="Gene3D" id="3.30.710.10">
    <property type="entry name" value="Potassium Channel Kv1.1, Chain A"/>
    <property type="match status" value="1"/>
</dbReference>
<dbReference type="GO" id="GO:0003677">
    <property type="term" value="F:DNA binding"/>
    <property type="evidence" value="ECO:0007669"/>
    <property type="project" value="UniProtKB-KW"/>
</dbReference>
<feature type="domain" description="C2H2-type" evidence="17">
    <location>
        <begin position="611"/>
        <end position="638"/>
    </location>
</feature>
<keyword evidence="13" id="KW-0539">Nucleus</keyword>
<dbReference type="SMART" id="SM00355">
    <property type="entry name" value="ZnF_C2H2"/>
    <property type="match status" value="12"/>
</dbReference>
<dbReference type="GO" id="GO:0000981">
    <property type="term" value="F:DNA-binding transcription factor activity, RNA polymerase II-specific"/>
    <property type="evidence" value="ECO:0007669"/>
    <property type="project" value="TreeGrafter"/>
</dbReference>
<evidence type="ECO:0000256" key="5">
    <source>
        <dbReference type="ARBA" id="ARBA00022723"/>
    </source>
</evidence>
<dbReference type="SUPFAM" id="SSF57667">
    <property type="entry name" value="beta-beta-alpha zinc fingers"/>
    <property type="match status" value="4"/>
</dbReference>
<feature type="compositionally biased region" description="Basic residues" evidence="15">
    <location>
        <begin position="850"/>
        <end position="865"/>
    </location>
</feature>
<dbReference type="SMART" id="SM00225">
    <property type="entry name" value="BTB"/>
    <property type="match status" value="1"/>
</dbReference>
<dbReference type="Gene3D" id="3.30.160.60">
    <property type="entry name" value="Classic Zinc Finger"/>
    <property type="match status" value="7"/>
</dbReference>
<feature type="domain" description="C2H2-type" evidence="17">
    <location>
        <begin position="639"/>
        <end position="662"/>
    </location>
</feature>
<evidence type="ECO:0008006" key="20">
    <source>
        <dbReference type="Google" id="ProtNLM"/>
    </source>
</evidence>
<accession>A0AAV9QXC3</accession>
<feature type="region of interest" description="Disordered" evidence="15">
    <location>
        <begin position="124"/>
        <end position="165"/>
    </location>
</feature>
<dbReference type="InterPro" id="IPR000210">
    <property type="entry name" value="BTB/POZ_dom"/>
</dbReference>
<organism evidence="18 19">
    <name type="scientific">Crenichthys baileyi</name>
    <name type="common">White River springfish</name>
    <dbReference type="NCBI Taxonomy" id="28760"/>
    <lineage>
        <taxon>Eukaryota</taxon>
        <taxon>Metazoa</taxon>
        <taxon>Chordata</taxon>
        <taxon>Craniata</taxon>
        <taxon>Vertebrata</taxon>
        <taxon>Euteleostomi</taxon>
        <taxon>Actinopterygii</taxon>
        <taxon>Neopterygii</taxon>
        <taxon>Teleostei</taxon>
        <taxon>Neoteleostei</taxon>
        <taxon>Acanthomorphata</taxon>
        <taxon>Ovalentaria</taxon>
        <taxon>Atherinomorphae</taxon>
        <taxon>Cyprinodontiformes</taxon>
        <taxon>Goodeidae</taxon>
        <taxon>Crenichthys</taxon>
    </lineage>
</organism>
<evidence type="ECO:0000256" key="12">
    <source>
        <dbReference type="ARBA" id="ARBA00023163"/>
    </source>
</evidence>
<evidence type="ECO:0000256" key="14">
    <source>
        <dbReference type="PROSITE-ProRule" id="PRU00042"/>
    </source>
</evidence>
<keyword evidence="10" id="KW-0805">Transcription regulation</keyword>
<evidence type="ECO:0000256" key="9">
    <source>
        <dbReference type="ARBA" id="ARBA00022843"/>
    </source>
</evidence>
<evidence type="ECO:0000313" key="18">
    <source>
        <dbReference type="EMBL" id="KAK5601326.1"/>
    </source>
</evidence>
<comment type="caution">
    <text evidence="18">The sequence shown here is derived from an EMBL/GenBank/DDBJ whole genome shotgun (WGS) entry which is preliminary data.</text>
</comment>
<dbReference type="InterPro" id="IPR036236">
    <property type="entry name" value="Znf_C2H2_sf"/>
</dbReference>
<feature type="domain" description="C2H2-type" evidence="17">
    <location>
        <begin position="677"/>
        <end position="705"/>
    </location>
</feature>
<dbReference type="EMBL" id="JAHHUM010002692">
    <property type="protein sequence ID" value="KAK5601326.1"/>
    <property type="molecule type" value="Genomic_DNA"/>
</dbReference>
<evidence type="ECO:0000256" key="15">
    <source>
        <dbReference type="SAM" id="MobiDB-lite"/>
    </source>
</evidence>
<dbReference type="GO" id="GO:0008270">
    <property type="term" value="F:zinc ion binding"/>
    <property type="evidence" value="ECO:0007669"/>
    <property type="project" value="UniProtKB-KW"/>
</dbReference>
<feature type="domain" description="C2H2-type" evidence="17">
    <location>
        <begin position="440"/>
        <end position="468"/>
    </location>
</feature>
<evidence type="ECO:0000259" key="16">
    <source>
        <dbReference type="PROSITE" id="PS50097"/>
    </source>
</evidence>
<evidence type="ECO:0000256" key="11">
    <source>
        <dbReference type="ARBA" id="ARBA00023125"/>
    </source>
</evidence>
<dbReference type="FunFam" id="3.30.160.60:FF:001792">
    <property type="entry name" value="Zinc finger and BTB domain-containing 40"/>
    <property type="match status" value="1"/>
</dbReference>
<dbReference type="FunFam" id="3.30.160.60:FF:000696">
    <property type="entry name" value="Zinc finger and BTB domain containing 40"/>
    <property type="match status" value="1"/>
</dbReference>
<evidence type="ECO:0000256" key="13">
    <source>
        <dbReference type="ARBA" id="ARBA00023242"/>
    </source>
</evidence>
<dbReference type="PROSITE" id="PS50097">
    <property type="entry name" value="BTB"/>
    <property type="match status" value="1"/>
</dbReference>
<evidence type="ECO:0000256" key="3">
    <source>
        <dbReference type="ARBA" id="ARBA00006991"/>
    </source>
</evidence>
<evidence type="ECO:0000259" key="17">
    <source>
        <dbReference type="PROSITE" id="PS50157"/>
    </source>
</evidence>